<dbReference type="SUPFAM" id="SSF52821">
    <property type="entry name" value="Rhodanese/Cell cycle control phosphatase"/>
    <property type="match status" value="1"/>
</dbReference>
<evidence type="ECO:0000313" key="3">
    <source>
        <dbReference type="Proteomes" id="UP000019260"/>
    </source>
</evidence>
<evidence type="ECO:0000259" key="1">
    <source>
        <dbReference type="PROSITE" id="PS50206"/>
    </source>
</evidence>
<dbReference type="PANTHER" id="PTHR43031:SF7">
    <property type="entry name" value="NITRIC OXIDE REDUCTASE FLRD-NAD(+) REDUCTASE"/>
    <property type="match status" value="1"/>
</dbReference>
<organism evidence="2 3">
    <name type="scientific">Spiroplasma mirum ATCC 29335</name>
    <dbReference type="NCBI Taxonomy" id="838561"/>
    <lineage>
        <taxon>Bacteria</taxon>
        <taxon>Bacillati</taxon>
        <taxon>Mycoplasmatota</taxon>
        <taxon>Mollicutes</taxon>
        <taxon>Entomoplasmatales</taxon>
        <taxon>Spiroplasmataceae</taxon>
        <taxon>Spiroplasma</taxon>
    </lineage>
</organism>
<dbReference type="OrthoDB" id="389427at2"/>
<dbReference type="HOGENOM" id="CLU_1936799_0_0_14"/>
<keyword evidence="3" id="KW-1185">Reference proteome</keyword>
<dbReference type="PANTHER" id="PTHR43031">
    <property type="entry name" value="FAD-DEPENDENT OXIDOREDUCTASE"/>
    <property type="match status" value="1"/>
</dbReference>
<protein>
    <recommendedName>
        <fullName evidence="1">Rhodanese domain-containing protein</fullName>
    </recommendedName>
</protein>
<name>W6AMH0_9MOLU</name>
<gene>
    <name evidence="2" type="ORF">P344_06055</name>
</gene>
<dbReference type="SMART" id="SM00450">
    <property type="entry name" value="RHOD"/>
    <property type="match status" value="1"/>
</dbReference>
<dbReference type="Proteomes" id="UP000019260">
    <property type="component" value="Chromosome"/>
</dbReference>
<dbReference type="InterPro" id="IPR036873">
    <property type="entry name" value="Rhodanese-like_dom_sf"/>
</dbReference>
<accession>W6AMH0</accession>
<sequence>MFFSSFQMKYNTKQLKKLPKIIISPKWLVVDVRPKEDWKESHVVNSINVPHHLFKLLYHKKIDKNKKILFISQGGRSHLDLYKLLRKHNFKVYILDGGWKKLHETPEYDEYLTYSPID</sequence>
<dbReference type="eggNOG" id="COG0607">
    <property type="taxonomic scope" value="Bacteria"/>
</dbReference>
<dbReference type="Gene3D" id="3.40.250.10">
    <property type="entry name" value="Rhodanese-like domain"/>
    <property type="match status" value="1"/>
</dbReference>
<reference evidence="2 3" key="1">
    <citation type="submission" date="2013-09" db="EMBL/GenBank/DDBJ databases">
        <title>Complete genome sequence of Spiroplasma mirum suckling mouse cataract agent.</title>
        <authorList>
            <person name="Landry C.A."/>
            <person name="Bastian F.O."/>
            <person name="Thune R.L."/>
        </authorList>
    </citation>
    <scope>NUCLEOTIDE SEQUENCE [LARGE SCALE GENOMIC DNA]</scope>
    <source>
        <strain evidence="2 3">SMCA</strain>
    </source>
</reference>
<evidence type="ECO:0000313" key="2">
    <source>
        <dbReference type="EMBL" id="AHI58518.1"/>
    </source>
</evidence>
<dbReference type="CDD" id="cd00158">
    <property type="entry name" value="RHOD"/>
    <property type="match status" value="1"/>
</dbReference>
<feature type="domain" description="Rhodanese" evidence="1">
    <location>
        <begin position="23"/>
        <end position="111"/>
    </location>
</feature>
<dbReference type="AlphaFoldDB" id="W6AMH0"/>
<dbReference type="KEGG" id="smia:P344_06055"/>
<dbReference type="InterPro" id="IPR001763">
    <property type="entry name" value="Rhodanese-like_dom"/>
</dbReference>
<dbReference type="PROSITE" id="PS50206">
    <property type="entry name" value="RHODANESE_3"/>
    <property type="match status" value="1"/>
</dbReference>
<dbReference type="EMBL" id="CP006720">
    <property type="protein sequence ID" value="AHI58518.1"/>
    <property type="molecule type" value="Genomic_DNA"/>
</dbReference>
<dbReference type="PATRIC" id="fig|838561.3.peg.1162"/>
<dbReference type="STRING" id="838561.P344_06055"/>
<dbReference type="InterPro" id="IPR050229">
    <property type="entry name" value="GlpE_sulfurtransferase"/>
</dbReference>
<dbReference type="Pfam" id="PF00581">
    <property type="entry name" value="Rhodanese"/>
    <property type="match status" value="1"/>
</dbReference>
<proteinExistence type="predicted"/>